<protein>
    <submittedName>
        <fullName evidence="2">von Willebrand factor type A</fullName>
    </submittedName>
</protein>
<evidence type="ECO:0000259" key="1">
    <source>
        <dbReference type="PROSITE" id="PS50234"/>
    </source>
</evidence>
<dbReference type="EMBL" id="AWOR01000057">
    <property type="protein sequence ID" value="KGH27749.1"/>
    <property type="molecule type" value="Genomic_DNA"/>
</dbReference>
<dbReference type="InterPro" id="IPR002035">
    <property type="entry name" value="VWF_A"/>
</dbReference>
<dbReference type="PANTHER" id="PTHR34706:SF1">
    <property type="entry name" value="VWFA DOMAIN-CONTAINING PROTEIN"/>
    <property type="match status" value="1"/>
</dbReference>
<dbReference type="SUPFAM" id="SSF53300">
    <property type="entry name" value="vWA-like"/>
    <property type="match status" value="1"/>
</dbReference>
<comment type="caution">
    <text evidence="2">The sequence shown here is derived from an EMBL/GenBank/DDBJ whole genome shotgun (WGS) entry which is preliminary data.</text>
</comment>
<dbReference type="PANTHER" id="PTHR34706">
    <property type="entry name" value="SLR1338 PROTEIN"/>
    <property type="match status" value="1"/>
</dbReference>
<dbReference type="Proteomes" id="UP000029553">
    <property type="component" value="Unassembled WGS sequence"/>
</dbReference>
<dbReference type="Gene3D" id="3.40.50.410">
    <property type="entry name" value="von Willebrand factor, type A domain"/>
    <property type="match status" value="1"/>
</dbReference>
<dbReference type="SMART" id="SM00327">
    <property type="entry name" value="VWA"/>
    <property type="match status" value="1"/>
</dbReference>
<gene>
    <name evidence="2" type="ORF">P353_17105</name>
</gene>
<dbReference type="PROSITE" id="PS50234">
    <property type="entry name" value="VWFA"/>
    <property type="match status" value="1"/>
</dbReference>
<evidence type="ECO:0000313" key="2">
    <source>
        <dbReference type="EMBL" id="KGH27749.1"/>
    </source>
</evidence>
<accession>A0A096FCS8</accession>
<dbReference type="AlphaFoldDB" id="A0A096FCS8"/>
<organism evidence="2 3">
    <name type="scientific">Comamonas testosteroni</name>
    <name type="common">Pseudomonas testosteroni</name>
    <dbReference type="NCBI Taxonomy" id="285"/>
    <lineage>
        <taxon>Bacteria</taxon>
        <taxon>Pseudomonadati</taxon>
        <taxon>Pseudomonadota</taxon>
        <taxon>Betaproteobacteria</taxon>
        <taxon>Burkholderiales</taxon>
        <taxon>Comamonadaceae</taxon>
        <taxon>Comamonas</taxon>
    </lineage>
</organism>
<proteinExistence type="predicted"/>
<name>A0A096FCS8_COMTE</name>
<feature type="domain" description="VWFA" evidence="1">
    <location>
        <begin position="5"/>
        <end position="192"/>
    </location>
</feature>
<dbReference type="Pfam" id="PF13519">
    <property type="entry name" value="VWA_2"/>
    <property type="match status" value="1"/>
</dbReference>
<dbReference type="InterPro" id="IPR036465">
    <property type="entry name" value="vWFA_dom_sf"/>
</dbReference>
<reference evidence="2 3" key="1">
    <citation type="submission" date="2013-09" db="EMBL/GenBank/DDBJ databases">
        <title>High correlation between genotypes and phenotypes of environmental bacteria Comamonas testosteroni strains.</title>
        <authorList>
            <person name="Liu L."/>
            <person name="Zhu W."/>
            <person name="Xia X."/>
            <person name="Xu B."/>
            <person name="Luo M."/>
            <person name="Wang G."/>
        </authorList>
    </citation>
    <scope>NUCLEOTIDE SEQUENCE [LARGE SCALE GENOMIC DNA]</scope>
    <source>
        <strain evidence="2 3">JL40</strain>
    </source>
</reference>
<evidence type="ECO:0000313" key="3">
    <source>
        <dbReference type="Proteomes" id="UP000029553"/>
    </source>
</evidence>
<sequence>MSEFDYVVVIDKSGSMAEPVKPGDSRSRYEAVQESALGFARDVGKLDSDGIDVVMFSGSGIVSHTGVTADTVKDVFAQYQPRGGTPLAEALTEALKLAGKSDKKDFIVVFTDGEPDDKAAAAKVIIDAANRQETDDALTILFVQVGDDAGATKYLRSLDDELTGAKFDIVDAKTVAEADAFPTTAHLILAAIED</sequence>